<proteinExistence type="predicted"/>
<dbReference type="EMBL" id="AWTR02000055">
    <property type="protein sequence ID" value="ETZ07278.1"/>
    <property type="molecule type" value="Genomic_DNA"/>
</dbReference>
<comment type="caution">
    <text evidence="1">The sequence shown here is derived from an EMBL/GenBank/DDBJ whole genome shotgun (WGS) entry which is preliminary data.</text>
</comment>
<dbReference type="Proteomes" id="UP000019112">
    <property type="component" value="Unassembled WGS sequence"/>
</dbReference>
<gene>
    <name evidence="1" type="ORF">P618_200552</name>
</gene>
<evidence type="ECO:0000313" key="2">
    <source>
        <dbReference type="Proteomes" id="UP000019112"/>
    </source>
</evidence>
<keyword evidence="2" id="KW-1185">Reference proteome</keyword>
<evidence type="ECO:0000313" key="1">
    <source>
        <dbReference type="EMBL" id="ETZ07278.1"/>
    </source>
</evidence>
<dbReference type="RefSeq" id="WP_021827741.1">
    <property type="nucleotide sequence ID" value="NZ_AWTR02000055.1"/>
</dbReference>
<organism evidence="1 2">
    <name type="scientific">Holospora obtusa F1</name>
    <dbReference type="NCBI Taxonomy" id="1399147"/>
    <lineage>
        <taxon>Bacteria</taxon>
        <taxon>Pseudomonadati</taxon>
        <taxon>Pseudomonadota</taxon>
        <taxon>Alphaproteobacteria</taxon>
        <taxon>Holosporales</taxon>
        <taxon>Holosporaceae</taxon>
        <taxon>Holospora</taxon>
    </lineage>
</organism>
<dbReference type="AlphaFoldDB" id="W6TDV5"/>
<accession>W6TDV5</accession>
<protein>
    <submittedName>
        <fullName evidence="1">Uncharacterized protein</fullName>
    </submittedName>
</protein>
<name>W6TDV5_HOLOB</name>
<sequence length="140" mass="15668">MDAPVHHNTYDYDGDERNSSTLDSDITLDYGSDFAKPFLHIFAGKPMCDPSKVHLATNNFKATVKDTEHNSFGDHGFLKDNVTVFQKKGWHLGAGNANTLSYYPELNSLIRAFFDKFLKAAPVHPMNLSSDIVTIETTKE</sequence>
<reference evidence="1 2" key="1">
    <citation type="journal article" date="2014" name="FEMS Microbiol. Lett.">
        <title>Draft genome sequences of three Holospora species (Holospora obtusa, Holospora undulata, and Holospora elegans), endonuclear symbiotic bacteria of the ciliate Paramecium caudatum.</title>
        <authorList>
            <person name="Dohra H."/>
            <person name="Tanaka K."/>
            <person name="Suzuki T."/>
            <person name="Fujishima M."/>
            <person name="Suzuki H."/>
        </authorList>
    </citation>
    <scope>NUCLEOTIDE SEQUENCE [LARGE SCALE GENOMIC DNA]</scope>
    <source>
        <strain evidence="1 2">F1</strain>
    </source>
</reference>